<accession>A0AC34RPG4</accession>
<sequence length="1008" mass="116496">MALIEHDPKEYGVEDLVLLHDISFQNIVDTLKLRFHKSRIYTYIGEVLIAVNPYRNLSIYDKSTIDSYRGRELYERRPHVFAIADSAYRSLKRMSRDTCIVISGESGAGKTETSKIIMRYLAAITNISQQHEIERVKTILIRSTAILESFGCAKTNRNDNSSRFGKYMQINFDYGGDPVGGHIDTYLLEKSRVIRQQSGERNFHVFYQLLKGLDSSKIQEFKLEKDISKNFYLNQGQSNNVNGIDDAKDFKEVQMAFKSITSFSNTDVEIVWRIVAAIIHLGNVKFQENDKEEADLVHKTPLKNAAQLLEVTSEQLQNALSKQIVAARGDIVARQHNAEGAHYTRDALAKAIYERLFLWVVERINESINPTISGKNGHVIGVLDIYGFEIFGTNSFEQLCINYCNEKLQQLFIELVLKQEQEEYQREGIQWKKIDYFNNKIICDLVETPKTGIISILDEAGYNVGRITDVMFLDEMNRVLGSHKHYTSRALNTKDKTLEFENHFRITHYAGDVTYSVHGFLDKNKDTLFQDLKRLLFGSRNQLLSGMFPDGKRDVTLVNKRPPTAGALFKVSMNELVKQLASKDPLYVRCIKPNENKSSTEFDNERVEHQVRYLGLLENVRVRRAGFAYRVTYERFLQRYKLLSKKTWPNPRYGSERDNTVLILKELELLHDCEQGRTKIFIKSPQTVFVLEHLRSEKMPYVITFIQKMIRATLARRYYKQLKAIYAIMNRYRRYKLRSYMVDVINTFKDVRSLPDLGKSKQWPTPPAVLQGFVKRLKRMHELWRAKVILARMPLHLREAFPQKITAHELLHNKRTEWGYNRFWKGDYLALDSENDPASAVIIYKNALNQLKQQHTFSNVLFSSFIHKFNRFNKSSLRVLLITDNFIAKLDAKKFKIMKEPAHLTSITGVSVSNISNGLIVFHIGNNDFIGCLENPKNEDRIGELVGVLGEHLNKKFHKKLIVAVGKSLQCTLGSKQRCVHVSPSELNQNVIFKKNGTDIEMIYPQTA</sequence>
<evidence type="ECO:0000313" key="2">
    <source>
        <dbReference type="WBParaSite" id="JU765_v2.g895.t1"/>
    </source>
</evidence>
<organism evidence="1 2">
    <name type="scientific">Panagrolaimus sp. JU765</name>
    <dbReference type="NCBI Taxonomy" id="591449"/>
    <lineage>
        <taxon>Eukaryota</taxon>
        <taxon>Metazoa</taxon>
        <taxon>Ecdysozoa</taxon>
        <taxon>Nematoda</taxon>
        <taxon>Chromadorea</taxon>
        <taxon>Rhabditida</taxon>
        <taxon>Tylenchina</taxon>
        <taxon>Panagrolaimomorpha</taxon>
        <taxon>Panagrolaimoidea</taxon>
        <taxon>Panagrolaimidae</taxon>
        <taxon>Panagrolaimus</taxon>
    </lineage>
</organism>
<evidence type="ECO:0000313" key="1">
    <source>
        <dbReference type="Proteomes" id="UP000887576"/>
    </source>
</evidence>
<dbReference type="WBParaSite" id="JU765_v2.g895.t1">
    <property type="protein sequence ID" value="JU765_v2.g895.t1"/>
    <property type="gene ID" value="JU765_v2.g895"/>
</dbReference>
<reference evidence="2" key="1">
    <citation type="submission" date="2022-11" db="UniProtKB">
        <authorList>
            <consortium name="WormBaseParasite"/>
        </authorList>
    </citation>
    <scope>IDENTIFICATION</scope>
</reference>
<name>A0AC34RPG4_9BILA</name>
<dbReference type="Proteomes" id="UP000887576">
    <property type="component" value="Unplaced"/>
</dbReference>
<protein>
    <submittedName>
        <fullName evidence="2">Uncharacterized protein</fullName>
    </submittedName>
</protein>
<proteinExistence type="predicted"/>